<name>A0A8E2JZP7_9PEZI</name>
<comment type="pathway">
    <text evidence="4 17">Cofactor biosynthesis; tetrahydrofolylpolyglutamate biosynthesis.</text>
</comment>
<keyword evidence="7 17" id="KW-0554">One-carbon metabolism</keyword>
<evidence type="ECO:0000256" key="15">
    <source>
        <dbReference type="ARBA" id="ARBA00023136"/>
    </source>
</evidence>
<evidence type="ECO:0000256" key="18">
    <source>
        <dbReference type="PIRSR" id="PIRSR038895-1"/>
    </source>
</evidence>
<evidence type="ECO:0000313" key="20">
    <source>
        <dbReference type="EMBL" id="OCL15064.1"/>
    </source>
</evidence>
<dbReference type="UniPathway" id="UPA00850"/>
<evidence type="ECO:0000256" key="6">
    <source>
        <dbReference type="ARBA" id="ARBA00022490"/>
    </source>
</evidence>
<keyword evidence="13 19" id="KW-0460">Magnesium</keyword>
<feature type="binding site" evidence="18">
    <location>
        <position position="344"/>
    </location>
    <ligand>
        <name>ATP</name>
        <dbReference type="ChEBI" id="CHEBI:30616"/>
    </ligand>
</feature>
<feature type="binding site" evidence="19">
    <location>
        <position position="102"/>
    </location>
    <ligand>
        <name>Mg(2+)</name>
        <dbReference type="ChEBI" id="CHEBI:18420"/>
        <label>1</label>
    </ligand>
</feature>
<evidence type="ECO:0000256" key="2">
    <source>
        <dbReference type="ARBA" id="ARBA00004305"/>
    </source>
</evidence>
<evidence type="ECO:0000256" key="1">
    <source>
        <dbReference type="ARBA" id="ARBA00004273"/>
    </source>
</evidence>
<dbReference type="FunFam" id="3.40.1190.10:FF:000009">
    <property type="entry name" value="Folylpolyglutamate synthase"/>
    <property type="match status" value="1"/>
</dbReference>
<keyword evidence="10 18" id="KW-0547">Nucleotide-binding</keyword>
<evidence type="ECO:0000256" key="8">
    <source>
        <dbReference type="ARBA" id="ARBA00022598"/>
    </source>
</evidence>
<dbReference type="GO" id="GO:0005829">
    <property type="term" value="C:cytosol"/>
    <property type="evidence" value="ECO:0007669"/>
    <property type="project" value="TreeGrafter"/>
</dbReference>
<dbReference type="SUPFAM" id="SSF53623">
    <property type="entry name" value="MurD-like peptide ligases, catalytic domain"/>
    <property type="match status" value="1"/>
</dbReference>
<comment type="catalytic activity">
    <reaction evidence="16 17">
        <text>(6S)-5,6,7,8-tetrahydrofolyl-(gamma-L-Glu)(n) + L-glutamate + ATP = (6S)-5,6,7,8-tetrahydrofolyl-(gamma-L-Glu)(n+1) + ADP + phosphate + H(+)</text>
        <dbReference type="Rhea" id="RHEA:10580"/>
        <dbReference type="Rhea" id="RHEA-COMP:14738"/>
        <dbReference type="Rhea" id="RHEA-COMP:14740"/>
        <dbReference type="ChEBI" id="CHEBI:15378"/>
        <dbReference type="ChEBI" id="CHEBI:29985"/>
        <dbReference type="ChEBI" id="CHEBI:30616"/>
        <dbReference type="ChEBI" id="CHEBI:43474"/>
        <dbReference type="ChEBI" id="CHEBI:141005"/>
        <dbReference type="ChEBI" id="CHEBI:456216"/>
        <dbReference type="EC" id="6.3.2.17"/>
    </reaction>
</comment>
<dbReference type="GO" id="GO:0006730">
    <property type="term" value="P:one-carbon metabolic process"/>
    <property type="evidence" value="ECO:0007669"/>
    <property type="project" value="UniProtKB-KW"/>
</dbReference>
<organism evidence="20 21">
    <name type="scientific">Glonium stellatum</name>
    <dbReference type="NCBI Taxonomy" id="574774"/>
    <lineage>
        <taxon>Eukaryota</taxon>
        <taxon>Fungi</taxon>
        <taxon>Dikarya</taxon>
        <taxon>Ascomycota</taxon>
        <taxon>Pezizomycotina</taxon>
        <taxon>Dothideomycetes</taxon>
        <taxon>Pleosporomycetidae</taxon>
        <taxon>Gloniales</taxon>
        <taxon>Gloniaceae</taxon>
        <taxon>Glonium</taxon>
    </lineage>
</organism>
<comment type="subcellular location">
    <subcellularLocation>
        <location evidence="3">Cytoplasm</location>
    </subcellularLocation>
    <subcellularLocation>
        <location evidence="1">Mitochondrion inner membrane</location>
    </subcellularLocation>
    <subcellularLocation>
        <location evidence="2">Mitochondrion matrix</location>
    </subcellularLocation>
</comment>
<keyword evidence="12 18" id="KW-0067">ATP-binding</keyword>
<evidence type="ECO:0000256" key="4">
    <source>
        <dbReference type="ARBA" id="ARBA00005150"/>
    </source>
</evidence>
<dbReference type="GO" id="GO:0046872">
    <property type="term" value="F:metal ion binding"/>
    <property type="evidence" value="ECO:0007669"/>
    <property type="project" value="UniProtKB-KW"/>
</dbReference>
<dbReference type="GO" id="GO:0005743">
    <property type="term" value="C:mitochondrial inner membrane"/>
    <property type="evidence" value="ECO:0007669"/>
    <property type="project" value="UniProtKB-SubCell"/>
</dbReference>
<keyword evidence="15" id="KW-0472">Membrane</keyword>
<dbReference type="GO" id="GO:0004326">
    <property type="term" value="F:tetrahydrofolylpolyglutamate synthase activity"/>
    <property type="evidence" value="ECO:0007669"/>
    <property type="project" value="UniProtKB-EC"/>
</dbReference>
<dbReference type="InterPro" id="IPR023600">
    <property type="entry name" value="Folylpolyglutamate_synth_euk"/>
</dbReference>
<feature type="binding site" evidence="19">
    <location>
        <position position="206"/>
    </location>
    <ligand>
        <name>Mg(2+)</name>
        <dbReference type="ChEBI" id="CHEBI:18420"/>
        <label>1</label>
    </ligand>
</feature>
<feature type="binding site" evidence="19">
    <location>
        <position position="178"/>
    </location>
    <ligand>
        <name>Mg(2+)</name>
        <dbReference type="ChEBI" id="CHEBI:18420"/>
        <label>1</label>
    </ligand>
</feature>
<gene>
    <name evidence="20" type="ORF">AOQ84DRAFT_351216</name>
</gene>
<evidence type="ECO:0000256" key="16">
    <source>
        <dbReference type="ARBA" id="ARBA00047493"/>
    </source>
</evidence>
<keyword evidence="8 17" id="KW-0436">Ligase</keyword>
<dbReference type="GO" id="GO:0005524">
    <property type="term" value="F:ATP binding"/>
    <property type="evidence" value="ECO:0007669"/>
    <property type="project" value="UniProtKB-KW"/>
</dbReference>
<keyword evidence="14" id="KW-0496">Mitochondrion</keyword>
<dbReference type="EMBL" id="KV748492">
    <property type="protein sequence ID" value="OCL15064.1"/>
    <property type="molecule type" value="Genomic_DNA"/>
</dbReference>
<evidence type="ECO:0000256" key="13">
    <source>
        <dbReference type="ARBA" id="ARBA00022842"/>
    </source>
</evidence>
<dbReference type="PANTHER" id="PTHR11136">
    <property type="entry name" value="FOLYLPOLYGLUTAMATE SYNTHASE-RELATED"/>
    <property type="match status" value="1"/>
</dbReference>
<dbReference type="GO" id="GO:0005759">
    <property type="term" value="C:mitochondrial matrix"/>
    <property type="evidence" value="ECO:0007669"/>
    <property type="project" value="UniProtKB-SubCell"/>
</dbReference>
<evidence type="ECO:0000256" key="10">
    <source>
        <dbReference type="ARBA" id="ARBA00022741"/>
    </source>
</evidence>
<dbReference type="Proteomes" id="UP000250140">
    <property type="component" value="Unassembled WGS sequence"/>
</dbReference>
<evidence type="ECO:0000256" key="17">
    <source>
        <dbReference type="PIRNR" id="PIRNR038895"/>
    </source>
</evidence>
<evidence type="ECO:0000256" key="5">
    <source>
        <dbReference type="ARBA" id="ARBA00008276"/>
    </source>
</evidence>
<sequence length="508" mass="55683">MEQRDYNAAVAALNTLQSNFAIVDAIRKSGRGMNKDAIPEMIEWCQKLGYEPSEFDRLKLIHIAGTKGKGSTSAFISSILAQYLPTAEQPTSKLHKVGLYTSPHLRFVRERIQINNQPLSEPDFAKYFFEVWDRFEAAAKASNIALDAPGSKPVYFRYITLMALHTYLQESVDSAVIECGIGGEYDSTNIIVHPTVTAVTSLGIDHVAMLGPTLPEIAWHKAGIFKPGSVAFTVPQPPEALAVLHERAAEKGTLLHVVERHPDLMNDSIKLGLAADFQKTNASLAIAVAAAHLRAVGYTSVPDPTTTPHIRLPDEFKRGLERVQWPGRCEVRRDTQSNITWHIDGGHTLDSIEVAGRWFAEQISTSSTNNSNQAQRPRILIFNQQTRDANALARALYTTLQSGLSTSTSPFSHVFFTTNQTFSKGYKPDLISLNTNKSDVDALSVQRALASTWEEIDHSASVSVVRTIEEAITKAREIAAVWSGGSDVIVLITGSLHLVGGAIEVLES</sequence>
<feature type="binding site" evidence="18">
    <location>
        <position position="328"/>
    </location>
    <ligand>
        <name>ATP</name>
        <dbReference type="ChEBI" id="CHEBI:30616"/>
    </ligand>
</feature>
<dbReference type="PROSITE" id="PS01012">
    <property type="entry name" value="FOLYLPOLYGLU_SYNT_2"/>
    <property type="match status" value="1"/>
</dbReference>
<dbReference type="OrthoDB" id="5212574at2759"/>
<keyword evidence="6" id="KW-0963">Cytoplasm</keyword>
<comment type="cofactor">
    <cofactor evidence="17">
        <name>a monovalent cation</name>
        <dbReference type="ChEBI" id="CHEBI:60242"/>
    </cofactor>
    <text evidence="17">A monovalent cation.</text>
</comment>
<evidence type="ECO:0000256" key="19">
    <source>
        <dbReference type="PIRSR" id="PIRSR038895-2"/>
    </source>
</evidence>
<dbReference type="InterPro" id="IPR036615">
    <property type="entry name" value="Mur_ligase_C_dom_sf"/>
</dbReference>
<accession>A0A8E2JZP7</accession>
<evidence type="ECO:0000256" key="7">
    <source>
        <dbReference type="ARBA" id="ARBA00022563"/>
    </source>
</evidence>
<keyword evidence="11" id="KW-0999">Mitochondrion inner membrane</keyword>
<evidence type="ECO:0000256" key="3">
    <source>
        <dbReference type="ARBA" id="ARBA00004496"/>
    </source>
</evidence>
<dbReference type="SUPFAM" id="SSF53244">
    <property type="entry name" value="MurD-like peptide ligases, peptide-binding domain"/>
    <property type="match status" value="1"/>
</dbReference>
<dbReference type="Gene3D" id="3.40.1190.10">
    <property type="entry name" value="Mur-like, catalytic domain"/>
    <property type="match status" value="1"/>
</dbReference>
<dbReference type="PANTHER" id="PTHR11136:SF5">
    <property type="entry name" value="FOLYLPOLYGLUTAMATE SYNTHASE, MITOCHONDRIAL"/>
    <property type="match status" value="1"/>
</dbReference>
<dbReference type="InterPro" id="IPR036565">
    <property type="entry name" value="Mur-like_cat_sf"/>
</dbReference>
<dbReference type="Gene3D" id="3.90.190.20">
    <property type="entry name" value="Mur ligase, C-terminal domain"/>
    <property type="match status" value="1"/>
</dbReference>
<evidence type="ECO:0000256" key="14">
    <source>
        <dbReference type="ARBA" id="ARBA00023128"/>
    </source>
</evidence>
<dbReference type="InterPro" id="IPR018109">
    <property type="entry name" value="Folylpolyglutamate_synth_CS"/>
</dbReference>
<comment type="function">
    <text evidence="17">Catalyzes conversion of folates to polyglutamate derivatives allowing concentration of folate compounds in the cell and the intracellular retention of these cofactors, which are important substrates for most of the folate-dependent enzymes that are involved in one-carbon transfer reactions involved in purine, pyrimidine and amino acid synthesis.</text>
</comment>
<dbReference type="AlphaFoldDB" id="A0A8E2JZP7"/>
<reference evidence="20 21" key="1">
    <citation type="journal article" date="2016" name="Nat. Commun.">
        <title>Ectomycorrhizal ecology is imprinted in the genome of the dominant symbiotic fungus Cenococcum geophilum.</title>
        <authorList>
            <consortium name="DOE Joint Genome Institute"/>
            <person name="Peter M."/>
            <person name="Kohler A."/>
            <person name="Ohm R.A."/>
            <person name="Kuo A."/>
            <person name="Krutzmann J."/>
            <person name="Morin E."/>
            <person name="Arend M."/>
            <person name="Barry K.W."/>
            <person name="Binder M."/>
            <person name="Choi C."/>
            <person name="Clum A."/>
            <person name="Copeland A."/>
            <person name="Grisel N."/>
            <person name="Haridas S."/>
            <person name="Kipfer T."/>
            <person name="LaButti K."/>
            <person name="Lindquist E."/>
            <person name="Lipzen A."/>
            <person name="Maire R."/>
            <person name="Meier B."/>
            <person name="Mihaltcheva S."/>
            <person name="Molinier V."/>
            <person name="Murat C."/>
            <person name="Poggeler S."/>
            <person name="Quandt C.A."/>
            <person name="Sperisen C."/>
            <person name="Tritt A."/>
            <person name="Tisserant E."/>
            <person name="Crous P.W."/>
            <person name="Henrissat B."/>
            <person name="Nehls U."/>
            <person name="Egli S."/>
            <person name="Spatafora J.W."/>
            <person name="Grigoriev I.V."/>
            <person name="Martin F.M."/>
        </authorList>
    </citation>
    <scope>NUCLEOTIDE SEQUENCE [LARGE SCALE GENOMIC DNA]</scope>
    <source>
        <strain evidence="20 21">CBS 207.34</strain>
    </source>
</reference>
<protein>
    <recommendedName>
        <fullName evidence="17">Folylpolyglutamate synthase</fullName>
        <ecNumber evidence="17">6.3.2.17</ecNumber>
    </recommendedName>
    <alternativeName>
        <fullName evidence="17">Folylpoly-gamma-glutamate synthetase</fullName>
    </alternativeName>
    <alternativeName>
        <fullName evidence="17">Tetrahydrofolylpolyglutamate synthase</fullName>
    </alternativeName>
</protein>
<dbReference type="PIRSF" id="PIRSF038895">
    <property type="entry name" value="FPGS"/>
    <property type="match status" value="1"/>
</dbReference>
<dbReference type="EC" id="6.3.2.17" evidence="17"/>
<dbReference type="NCBIfam" id="TIGR01499">
    <property type="entry name" value="folC"/>
    <property type="match status" value="1"/>
</dbReference>
<evidence type="ECO:0000313" key="21">
    <source>
        <dbReference type="Proteomes" id="UP000250140"/>
    </source>
</evidence>
<evidence type="ECO:0000256" key="9">
    <source>
        <dbReference type="ARBA" id="ARBA00022723"/>
    </source>
</evidence>
<dbReference type="InterPro" id="IPR001645">
    <property type="entry name" value="Folylpolyglutamate_synth"/>
</dbReference>
<keyword evidence="21" id="KW-1185">Reference proteome</keyword>
<proteinExistence type="inferred from homology"/>
<keyword evidence="9 19" id="KW-0479">Metal-binding</keyword>
<evidence type="ECO:0000256" key="12">
    <source>
        <dbReference type="ARBA" id="ARBA00022840"/>
    </source>
</evidence>
<comment type="similarity">
    <text evidence="5 17">Belongs to the folylpolyglutamate synthase family.</text>
</comment>
<evidence type="ECO:0000256" key="11">
    <source>
        <dbReference type="ARBA" id="ARBA00022792"/>
    </source>
</evidence>